<dbReference type="PANTHER" id="PTHR38588">
    <property type="entry name" value="BLL0334 PROTEIN"/>
    <property type="match status" value="1"/>
</dbReference>
<dbReference type="PANTHER" id="PTHR38588:SF1">
    <property type="entry name" value="BLL0334 PROTEIN"/>
    <property type="match status" value="1"/>
</dbReference>
<proteinExistence type="predicted"/>
<dbReference type="Pfam" id="PF06240">
    <property type="entry name" value="COXG"/>
    <property type="match status" value="1"/>
</dbReference>
<dbReference type="EMBL" id="JAGSMN010001242">
    <property type="protein sequence ID" value="MBR7678165.1"/>
    <property type="molecule type" value="Genomic_DNA"/>
</dbReference>
<name>A0A8T4J2F2_9ACTN</name>
<keyword evidence="2" id="KW-1133">Transmembrane helix</keyword>
<keyword evidence="2" id="KW-0812">Transmembrane</keyword>
<keyword evidence="4" id="KW-1185">Reference proteome</keyword>
<evidence type="ECO:0000256" key="1">
    <source>
        <dbReference type="SAM" id="MobiDB-lite"/>
    </source>
</evidence>
<keyword evidence="2" id="KW-0472">Membrane</keyword>
<reference evidence="3" key="1">
    <citation type="submission" date="2021-04" db="EMBL/GenBank/DDBJ databases">
        <title>Sequencing of actinobacteria type strains.</title>
        <authorList>
            <person name="Nguyen G.-S."/>
            <person name="Wentzel A."/>
        </authorList>
    </citation>
    <scope>NUCLEOTIDE SEQUENCE</scope>
    <source>
        <strain evidence="3">DSM 42095</strain>
    </source>
</reference>
<feature type="transmembrane region" description="Helical" evidence="2">
    <location>
        <begin position="190"/>
        <end position="209"/>
    </location>
</feature>
<dbReference type="Proteomes" id="UP000675554">
    <property type="component" value="Unassembled WGS sequence"/>
</dbReference>
<evidence type="ECO:0000313" key="3">
    <source>
        <dbReference type="EMBL" id="MBR7678165.1"/>
    </source>
</evidence>
<dbReference type="InterPro" id="IPR010419">
    <property type="entry name" value="CO_DH_gsu"/>
</dbReference>
<dbReference type="SUPFAM" id="SSF55961">
    <property type="entry name" value="Bet v1-like"/>
    <property type="match status" value="1"/>
</dbReference>
<evidence type="ECO:0000256" key="2">
    <source>
        <dbReference type="SAM" id="Phobius"/>
    </source>
</evidence>
<protein>
    <submittedName>
        <fullName evidence="3">SRPBCC family protein</fullName>
    </submittedName>
</protein>
<comment type="caution">
    <text evidence="3">The sequence shown here is derived from an EMBL/GenBank/DDBJ whole genome shotgun (WGS) entry which is preliminary data.</text>
</comment>
<dbReference type="CDD" id="cd07823">
    <property type="entry name" value="SRPBCC_5"/>
    <property type="match status" value="1"/>
</dbReference>
<evidence type="ECO:0000313" key="4">
    <source>
        <dbReference type="Proteomes" id="UP000675554"/>
    </source>
</evidence>
<dbReference type="AlphaFoldDB" id="A0A8T4J2F2"/>
<organism evidence="3 4">
    <name type="scientific">Streptomyces daliensis</name>
    <dbReference type="NCBI Taxonomy" id="299421"/>
    <lineage>
        <taxon>Bacteria</taxon>
        <taxon>Bacillati</taxon>
        <taxon>Actinomycetota</taxon>
        <taxon>Actinomycetes</taxon>
        <taxon>Kitasatosporales</taxon>
        <taxon>Streptomycetaceae</taxon>
        <taxon>Streptomyces</taxon>
    </lineage>
</organism>
<dbReference type="Gene3D" id="3.30.530.20">
    <property type="match status" value="1"/>
</dbReference>
<accession>A0A8T4J2F2</accession>
<feature type="region of interest" description="Disordered" evidence="1">
    <location>
        <begin position="148"/>
        <end position="176"/>
    </location>
</feature>
<feature type="compositionally biased region" description="Pro residues" evidence="1">
    <location>
        <begin position="156"/>
        <end position="172"/>
    </location>
</feature>
<gene>
    <name evidence="3" type="ORF">KDA82_35345</name>
</gene>
<dbReference type="InterPro" id="IPR023393">
    <property type="entry name" value="START-like_dom_sf"/>
</dbReference>
<sequence>MRIDHEFSVGAPVEHAWEVLTDLEGIAPCMPGAQLTGVDGEVYAGKVRIKVGPVVSQYAGTARFVEKDDGAHRAVISAKGKDSRGAGNASALIEARLLADGARTRVTVTTELNITGKIAQFGSGMIKEVSAKLIGQFADNLEAELNATRPAEPSSVPEPSPPPAPSPAPAEAPRPLDLTRLAGGSVAKRLVPALVALALVGAALVYVAVR</sequence>